<dbReference type="InterPro" id="IPR006102">
    <property type="entry name" value="Ig-like_GH2"/>
</dbReference>
<feature type="domain" description="Glycoside hydrolase family 2" evidence="8">
    <location>
        <begin position="721"/>
        <end position="822"/>
    </location>
</feature>
<reference evidence="9" key="1">
    <citation type="submission" date="2019-03" db="EMBL/GenBank/DDBJ databases">
        <title>Single cell metagenomics reveals metabolic interactions within the superorganism composed of flagellate Streblomastix strix and complex community of Bacteroidetes bacteria on its surface.</title>
        <authorList>
            <person name="Treitli S.C."/>
            <person name="Kolisko M."/>
            <person name="Husnik F."/>
            <person name="Keeling P."/>
            <person name="Hampl V."/>
        </authorList>
    </citation>
    <scope>NUCLEOTIDE SEQUENCE</scope>
    <source>
        <strain evidence="9">STM</strain>
    </source>
</reference>
<evidence type="ECO:0000256" key="1">
    <source>
        <dbReference type="ARBA" id="ARBA00007401"/>
    </source>
</evidence>
<dbReference type="PANTHER" id="PTHR42732">
    <property type="entry name" value="BETA-GALACTOSIDASE"/>
    <property type="match status" value="1"/>
</dbReference>
<dbReference type="EC" id="3.2.1.23" evidence="9"/>
<dbReference type="Pfam" id="PF02836">
    <property type="entry name" value="Glyco_hydro_2_C"/>
    <property type="match status" value="1"/>
</dbReference>
<dbReference type="InterPro" id="IPR006104">
    <property type="entry name" value="Glyco_hydro_2_N"/>
</dbReference>
<dbReference type="Pfam" id="PF02837">
    <property type="entry name" value="Glyco_hydro_2_N"/>
    <property type="match status" value="1"/>
</dbReference>
<dbReference type="InterPro" id="IPR032311">
    <property type="entry name" value="DUF4982"/>
</dbReference>
<dbReference type="SUPFAM" id="SSF51445">
    <property type="entry name" value="(Trans)glycosidases"/>
    <property type="match status" value="1"/>
</dbReference>
<dbReference type="Gene3D" id="2.60.120.260">
    <property type="entry name" value="Galactose-binding domain-like"/>
    <property type="match status" value="1"/>
</dbReference>
<keyword evidence="2 9" id="KW-0378">Hydrolase</keyword>
<dbReference type="EMBL" id="SNRY01001838">
    <property type="protein sequence ID" value="KAA6328332.1"/>
    <property type="molecule type" value="Genomic_DNA"/>
</dbReference>
<dbReference type="GO" id="GO:0005975">
    <property type="term" value="P:carbohydrate metabolic process"/>
    <property type="evidence" value="ECO:0007669"/>
    <property type="project" value="InterPro"/>
</dbReference>
<accession>A0A5J4R3P0</accession>
<comment type="caution">
    <text evidence="9">The sequence shown here is derived from an EMBL/GenBank/DDBJ whole genome shotgun (WGS) entry which is preliminary data.</text>
</comment>
<dbReference type="GO" id="GO:0004565">
    <property type="term" value="F:beta-galactosidase activity"/>
    <property type="evidence" value="ECO:0007669"/>
    <property type="project" value="UniProtKB-EC"/>
</dbReference>
<organism evidence="9">
    <name type="scientific">termite gut metagenome</name>
    <dbReference type="NCBI Taxonomy" id="433724"/>
    <lineage>
        <taxon>unclassified sequences</taxon>
        <taxon>metagenomes</taxon>
        <taxon>organismal metagenomes</taxon>
    </lineage>
</organism>
<comment type="similarity">
    <text evidence="1">Belongs to the glycosyl hydrolase 2 family.</text>
</comment>
<evidence type="ECO:0000259" key="6">
    <source>
        <dbReference type="Pfam" id="PF02837"/>
    </source>
</evidence>
<dbReference type="InterPro" id="IPR008964">
    <property type="entry name" value="Invasin/intimin_cell_adhesion"/>
</dbReference>
<sequence>MKTKIVCMILLCVSVLTVQARKELLLEKNWKFSHDDLSGAIQPGFDDTKWQTVTVPHDWAVYGPFDGNADLQNVAIVQDGETRASRKSGRTGGLPYIGVGWYRTHFDAPGFNRGQSASILFDGAMSNARVYLNGHEVGYWPYGYNSFYFDIAPYLKEKDNTLAVRLENLSESSRWYPGAGLYRNVHIFITEDAHIPVWGTQLTTPEVNRNYAKVKLNTQVELPGEFSGKLSLVTEIKDGQQKVVSRTETVLTKYDNNIFKQDFVVESPRLWTPASPDLYIAESKLYANGTLKDEYSTRFGIRRVEIIPEKGMFLNGEAIKFRGVCNHHDLGPLGAAINKSALRRQLTILKDMGCNAIRTSHNMPAPELVELCDEMGFMMMVESFDEWNIAKCKNGYHLYFDEWAEKDMVNMVHNFRNNPSVVMWSIGNEVPGQGSPLGLRTARFLQDICHREDPTRLVTMGIDNAQGAINSHLASTIDVVGFTYRLQFYQKAYQELAQRVVLGAETASTISSRGTYYFPVVGGADKKHDDNQCSGYDVEHCNWSNLPDDDFIQHDDYPWTIGEFVWTGFDYLGEPTPYGSSWPNHSSMFGIIDLAGIPKDRYYLYRSHWNPTKETLHILPHWTWSGREGETTPVFVYSNYPSAELFVNGKSQGRVYKDESLTAEKTDNEEAHRQLLRQRRYRLMWMDVKYEPGTLKVVAYDEKGKAVAEQEVHTASKPDHLELTADRTSLASDGKDLSFITVKVVDKNGNLCPEATHSVRFKVTGAGTYRAAANGDATNLEQFHLPKMSAFKGQLVAIVQSSERGGKIQFEAEAKGLKKAVISLQSK</sequence>
<dbReference type="InterPro" id="IPR013783">
    <property type="entry name" value="Ig-like_fold"/>
</dbReference>
<dbReference type="PANTHER" id="PTHR42732:SF1">
    <property type="entry name" value="BETA-MANNOSIDASE"/>
    <property type="match status" value="1"/>
</dbReference>
<dbReference type="InterPro" id="IPR048229">
    <property type="entry name" value="GalB-like"/>
</dbReference>
<dbReference type="InterPro" id="IPR006103">
    <property type="entry name" value="Glyco_hydro_2_cat"/>
</dbReference>
<dbReference type="PRINTS" id="PR00132">
    <property type="entry name" value="GLHYDRLASE2"/>
</dbReference>
<evidence type="ECO:0000256" key="3">
    <source>
        <dbReference type="ARBA" id="ARBA00023295"/>
    </source>
</evidence>
<dbReference type="InterPro" id="IPR051913">
    <property type="entry name" value="GH2_Domain-Containing"/>
</dbReference>
<dbReference type="NCBIfam" id="NF041463">
    <property type="entry name" value="GalB"/>
    <property type="match status" value="1"/>
</dbReference>
<name>A0A5J4R3P0_9ZZZZ</name>
<gene>
    <name evidence="9" type="ORF">EZS27_022758</name>
</gene>
<feature type="domain" description="Glycoside hydrolase family 2 catalytic" evidence="5">
    <location>
        <begin position="309"/>
        <end position="472"/>
    </location>
</feature>
<dbReference type="Pfam" id="PF00703">
    <property type="entry name" value="Glyco_hydro_2"/>
    <property type="match status" value="1"/>
</dbReference>
<keyword evidence="3 9" id="KW-0326">Glycosidase</keyword>
<dbReference type="AlphaFoldDB" id="A0A5J4R3P0"/>
<evidence type="ECO:0000313" key="9">
    <source>
        <dbReference type="EMBL" id="KAA6328332.1"/>
    </source>
</evidence>
<evidence type="ECO:0000259" key="7">
    <source>
        <dbReference type="Pfam" id="PF16355"/>
    </source>
</evidence>
<dbReference type="Pfam" id="PF16355">
    <property type="entry name" value="DUF4982"/>
    <property type="match status" value="1"/>
</dbReference>
<dbReference type="InterPro" id="IPR036156">
    <property type="entry name" value="Beta-gal/glucu_dom_sf"/>
</dbReference>
<dbReference type="Pfam" id="PF18565">
    <property type="entry name" value="Glyco_hydro2_C5"/>
    <property type="match status" value="1"/>
</dbReference>
<dbReference type="InterPro" id="IPR006101">
    <property type="entry name" value="Glyco_hydro_2"/>
</dbReference>
<feature type="domain" description="DUF4982" evidence="7">
    <location>
        <begin position="629"/>
        <end position="708"/>
    </location>
</feature>
<dbReference type="Gene3D" id="3.20.20.80">
    <property type="entry name" value="Glycosidases"/>
    <property type="match status" value="1"/>
</dbReference>
<dbReference type="InterPro" id="IPR040605">
    <property type="entry name" value="Glyco_hydro2_dom5"/>
</dbReference>
<evidence type="ECO:0000256" key="2">
    <source>
        <dbReference type="ARBA" id="ARBA00022801"/>
    </source>
</evidence>
<dbReference type="SUPFAM" id="SSF49303">
    <property type="entry name" value="beta-Galactosidase/glucuronidase domain"/>
    <property type="match status" value="1"/>
</dbReference>
<dbReference type="SUPFAM" id="SSF49785">
    <property type="entry name" value="Galactose-binding domain-like"/>
    <property type="match status" value="1"/>
</dbReference>
<evidence type="ECO:0000259" key="8">
    <source>
        <dbReference type="Pfam" id="PF18565"/>
    </source>
</evidence>
<proteinExistence type="inferred from homology"/>
<protein>
    <submittedName>
        <fullName evidence="9">Beta-galactosidase</fullName>
        <ecNumber evidence="9">3.2.1.23</ecNumber>
    </submittedName>
</protein>
<dbReference type="InterPro" id="IPR017853">
    <property type="entry name" value="GH"/>
</dbReference>
<evidence type="ECO:0000259" key="5">
    <source>
        <dbReference type="Pfam" id="PF02836"/>
    </source>
</evidence>
<evidence type="ECO:0000259" key="4">
    <source>
        <dbReference type="Pfam" id="PF00703"/>
    </source>
</evidence>
<dbReference type="InterPro" id="IPR008979">
    <property type="entry name" value="Galactose-bd-like_sf"/>
</dbReference>
<feature type="domain" description="Glycoside hydrolase family 2 immunoglobulin-like beta-sandwich" evidence="4">
    <location>
        <begin position="203"/>
        <end position="302"/>
    </location>
</feature>
<dbReference type="SUPFAM" id="SSF49373">
    <property type="entry name" value="Invasin/intimin cell-adhesion fragments"/>
    <property type="match status" value="1"/>
</dbReference>
<feature type="domain" description="Glycosyl hydrolases family 2 sugar binding" evidence="6">
    <location>
        <begin position="26"/>
        <end position="186"/>
    </location>
</feature>
<dbReference type="Gene3D" id="2.60.40.10">
    <property type="entry name" value="Immunoglobulins"/>
    <property type="match status" value="3"/>
</dbReference>